<evidence type="ECO:0000256" key="1">
    <source>
        <dbReference type="SAM" id="Phobius"/>
    </source>
</evidence>
<dbReference type="EMBL" id="KK101989">
    <property type="protein sequence ID" value="KIY98998.1"/>
    <property type="molecule type" value="Genomic_DNA"/>
</dbReference>
<proteinExistence type="predicted"/>
<feature type="transmembrane region" description="Helical" evidence="1">
    <location>
        <begin position="14"/>
        <end position="39"/>
    </location>
</feature>
<feature type="transmembrane region" description="Helical" evidence="1">
    <location>
        <begin position="98"/>
        <end position="119"/>
    </location>
</feature>
<feature type="transmembrane region" description="Helical" evidence="1">
    <location>
        <begin position="139"/>
        <end position="159"/>
    </location>
</feature>
<keyword evidence="3" id="KW-1185">Reference proteome</keyword>
<organism evidence="2 3">
    <name type="scientific">Monoraphidium neglectum</name>
    <dbReference type="NCBI Taxonomy" id="145388"/>
    <lineage>
        <taxon>Eukaryota</taxon>
        <taxon>Viridiplantae</taxon>
        <taxon>Chlorophyta</taxon>
        <taxon>core chlorophytes</taxon>
        <taxon>Chlorophyceae</taxon>
        <taxon>CS clade</taxon>
        <taxon>Sphaeropleales</taxon>
        <taxon>Selenastraceae</taxon>
        <taxon>Monoraphidium</taxon>
    </lineage>
</organism>
<dbReference type="RefSeq" id="XP_013898018.1">
    <property type="nucleotide sequence ID" value="XM_014042564.1"/>
</dbReference>
<protein>
    <submittedName>
        <fullName evidence="2">Membrane transporter</fullName>
    </submittedName>
</protein>
<keyword evidence="1" id="KW-0812">Transmembrane</keyword>
<dbReference type="GeneID" id="25741840"/>
<dbReference type="Proteomes" id="UP000054498">
    <property type="component" value="Unassembled WGS sequence"/>
</dbReference>
<dbReference type="OrthoDB" id="536615at2759"/>
<accession>A0A0D2KU87</accession>
<feature type="transmembrane region" description="Helical" evidence="1">
    <location>
        <begin position="69"/>
        <end position="91"/>
    </location>
</feature>
<evidence type="ECO:0000313" key="2">
    <source>
        <dbReference type="EMBL" id="KIY98998.1"/>
    </source>
</evidence>
<evidence type="ECO:0000313" key="3">
    <source>
        <dbReference type="Proteomes" id="UP000054498"/>
    </source>
</evidence>
<gene>
    <name evidence="2" type="ORF">MNEG_8965</name>
</gene>
<name>A0A0D2KU87_9CHLO</name>
<dbReference type="KEGG" id="mng:MNEG_8965"/>
<dbReference type="AlphaFoldDB" id="A0A0D2KU87"/>
<keyword evidence="1" id="KW-0472">Membrane</keyword>
<reference evidence="2 3" key="1">
    <citation type="journal article" date="2013" name="BMC Genomics">
        <title>Reconstruction of the lipid metabolism for the microalga Monoraphidium neglectum from its genome sequence reveals characteristics suitable for biofuel production.</title>
        <authorList>
            <person name="Bogen C."/>
            <person name="Al-Dilaimi A."/>
            <person name="Albersmeier A."/>
            <person name="Wichmann J."/>
            <person name="Grundmann M."/>
            <person name="Rupp O."/>
            <person name="Lauersen K.J."/>
            <person name="Blifernez-Klassen O."/>
            <person name="Kalinowski J."/>
            <person name="Goesmann A."/>
            <person name="Mussgnug J.H."/>
            <person name="Kruse O."/>
        </authorList>
    </citation>
    <scope>NUCLEOTIDE SEQUENCE [LARGE SCALE GENOMIC DNA]</scope>
    <source>
        <strain evidence="2 3">SAG 48.87</strain>
    </source>
</reference>
<keyword evidence="1" id="KW-1133">Transmembrane helix</keyword>
<sequence length="181" mass="19532">MAGFACPFTCAQKLVLPLVSLNFLFWVISLGGLGSLQYLCTEPFNNTGYLSGVRGLSPVHLTCSRVYSYYWWIVALEFIVLCGLALTIAGGHLSAMRLAWTGLLAVATALCTQAADTFLTINSVQHYQSGLELHTSRGAAAGFIMTATINMLLLLVVGAESKESANCPYNKREQAEGEERA</sequence>